<dbReference type="SMART" id="SM00213">
    <property type="entry name" value="UBQ"/>
    <property type="match status" value="1"/>
</dbReference>
<protein>
    <submittedName>
        <fullName evidence="2">Jg22574 protein</fullName>
    </submittedName>
</protein>
<dbReference type="InterPro" id="IPR029071">
    <property type="entry name" value="Ubiquitin-like_domsf"/>
</dbReference>
<dbReference type="PROSITE" id="PS50053">
    <property type="entry name" value="UBIQUITIN_2"/>
    <property type="match status" value="1"/>
</dbReference>
<dbReference type="OrthoDB" id="447637at2759"/>
<dbReference type="Gene3D" id="3.10.20.90">
    <property type="entry name" value="Phosphatidylinositol 3-kinase Catalytic Subunit, Chain A, domain 1"/>
    <property type="match status" value="1"/>
</dbReference>
<evidence type="ECO:0000259" key="1">
    <source>
        <dbReference type="PROSITE" id="PS50053"/>
    </source>
</evidence>
<evidence type="ECO:0000313" key="3">
    <source>
        <dbReference type="Proteomes" id="UP000838756"/>
    </source>
</evidence>
<keyword evidence="3" id="KW-1185">Reference proteome</keyword>
<dbReference type="AlphaFoldDB" id="A0A8S4QX29"/>
<dbReference type="InterPro" id="IPR035563">
    <property type="entry name" value="SF3As1_ubi"/>
</dbReference>
<proteinExistence type="predicted"/>
<gene>
    <name evidence="2" type="primary">jg22574</name>
    <name evidence="2" type="ORF">PAEG_LOCUS5849</name>
</gene>
<accession>A0A8S4QX29</accession>
<organism evidence="2 3">
    <name type="scientific">Pararge aegeria aegeria</name>
    <dbReference type="NCBI Taxonomy" id="348720"/>
    <lineage>
        <taxon>Eukaryota</taxon>
        <taxon>Metazoa</taxon>
        <taxon>Ecdysozoa</taxon>
        <taxon>Arthropoda</taxon>
        <taxon>Hexapoda</taxon>
        <taxon>Insecta</taxon>
        <taxon>Pterygota</taxon>
        <taxon>Neoptera</taxon>
        <taxon>Endopterygota</taxon>
        <taxon>Lepidoptera</taxon>
        <taxon>Glossata</taxon>
        <taxon>Ditrysia</taxon>
        <taxon>Papilionoidea</taxon>
        <taxon>Nymphalidae</taxon>
        <taxon>Satyrinae</taxon>
        <taxon>Satyrini</taxon>
        <taxon>Parargina</taxon>
        <taxon>Pararge</taxon>
    </lineage>
</organism>
<name>A0A8S4QX29_9NEOP</name>
<dbReference type="EMBL" id="CAKXAJ010018877">
    <property type="protein sequence ID" value="CAH2217973.1"/>
    <property type="molecule type" value="Genomic_DNA"/>
</dbReference>
<feature type="non-terminal residue" evidence="2">
    <location>
        <position position="1"/>
    </location>
</feature>
<sequence length="85" mass="9525">VALPSLPERADWRLDGRTLQLSVSLATPVAELKNIVQRSTNMPTAKQKLQYEGLFFKDTNTLAYYNVPPAAVLLLQVKERGGRKK</sequence>
<dbReference type="Pfam" id="PF00240">
    <property type="entry name" value="ubiquitin"/>
    <property type="match status" value="1"/>
</dbReference>
<dbReference type="CDD" id="cd01800">
    <property type="entry name" value="Ubl_SF3a120"/>
    <property type="match status" value="1"/>
</dbReference>
<evidence type="ECO:0000313" key="2">
    <source>
        <dbReference type="EMBL" id="CAH2217973.1"/>
    </source>
</evidence>
<feature type="domain" description="Ubiquitin-like" evidence="1">
    <location>
        <begin position="1"/>
        <end position="82"/>
    </location>
</feature>
<dbReference type="InterPro" id="IPR000626">
    <property type="entry name" value="Ubiquitin-like_dom"/>
</dbReference>
<comment type="caution">
    <text evidence="2">The sequence shown here is derived from an EMBL/GenBank/DDBJ whole genome shotgun (WGS) entry which is preliminary data.</text>
</comment>
<reference evidence="2" key="1">
    <citation type="submission" date="2022-03" db="EMBL/GenBank/DDBJ databases">
        <authorList>
            <person name="Lindestad O."/>
        </authorList>
    </citation>
    <scope>NUCLEOTIDE SEQUENCE</scope>
</reference>
<dbReference type="SUPFAM" id="SSF54236">
    <property type="entry name" value="Ubiquitin-like"/>
    <property type="match status" value="1"/>
</dbReference>
<dbReference type="Proteomes" id="UP000838756">
    <property type="component" value="Unassembled WGS sequence"/>
</dbReference>